<organism evidence="2 3">
    <name type="scientific">Sphingobium yanoikuyae</name>
    <name type="common">Sphingomonas yanoikuyae</name>
    <dbReference type="NCBI Taxonomy" id="13690"/>
    <lineage>
        <taxon>Bacteria</taxon>
        <taxon>Pseudomonadati</taxon>
        <taxon>Pseudomonadota</taxon>
        <taxon>Alphaproteobacteria</taxon>
        <taxon>Sphingomonadales</taxon>
        <taxon>Sphingomonadaceae</taxon>
        <taxon>Sphingobium</taxon>
    </lineage>
</organism>
<sequence length="79" mass="7942">MAGLEVPVIDIASMAAMQAQRLLALLHQPPLSATRVSPLCARRAGASGDQPLSHGSPSSLRGPAVEAGRSANVSEGQGA</sequence>
<feature type="region of interest" description="Disordered" evidence="1">
    <location>
        <begin position="42"/>
        <end position="79"/>
    </location>
</feature>
<evidence type="ECO:0000313" key="3">
    <source>
        <dbReference type="Proteomes" id="UP000502611"/>
    </source>
</evidence>
<dbReference type="RefSeq" id="WP_169859950.1">
    <property type="nucleotide sequence ID" value="NZ_CP053021.1"/>
</dbReference>
<dbReference type="Proteomes" id="UP000502611">
    <property type="component" value="Chromosome"/>
</dbReference>
<protein>
    <submittedName>
        <fullName evidence="2">Uncharacterized protein</fullName>
    </submittedName>
</protein>
<dbReference type="EMBL" id="CP053021">
    <property type="protein sequence ID" value="QJR00912.1"/>
    <property type="molecule type" value="Genomic_DNA"/>
</dbReference>
<proteinExistence type="predicted"/>
<evidence type="ECO:0000313" key="2">
    <source>
        <dbReference type="EMBL" id="QJR00912.1"/>
    </source>
</evidence>
<dbReference type="AlphaFoldDB" id="A0A6M4G0Q5"/>
<reference evidence="2 3" key="1">
    <citation type="submission" date="2020-04" db="EMBL/GenBank/DDBJ databases">
        <title>The Whole Genome Analysis of High salt-tolerant Sphingobium yanoikuyae YC-XJ2 with Aryl organophosphorus flame retardants (aryl-OPFRs)-degrading capacity and characteristics of Related phosphotriesterase.</title>
        <authorList>
            <person name="Li X."/>
        </authorList>
    </citation>
    <scope>NUCLEOTIDE SEQUENCE [LARGE SCALE GENOMIC DNA]</scope>
    <source>
        <strain evidence="2 3">YC-XJ2</strain>
    </source>
</reference>
<accession>A0A6M4G0Q5</accession>
<gene>
    <name evidence="2" type="ORF">HH800_01075</name>
</gene>
<name>A0A6M4G0Q5_SPHYA</name>
<evidence type="ECO:0000256" key="1">
    <source>
        <dbReference type="SAM" id="MobiDB-lite"/>
    </source>
</evidence>